<dbReference type="InterPro" id="IPR025585">
    <property type="entry name" value="PSII_Psb27"/>
</dbReference>
<dbReference type="Gene3D" id="1.20.58.810">
    <property type="entry name" value="Photosystem II Pbs27"/>
    <property type="match status" value="1"/>
</dbReference>
<proteinExistence type="inferred from homology"/>
<accession>A0A2J8A4C8</accession>
<evidence type="ECO:0000313" key="2">
    <source>
        <dbReference type="Proteomes" id="UP000236333"/>
    </source>
</evidence>
<dbReference type="GO" id="GO:0009523">
    <property type="term" value="C:photosystem II"/>
    <property type="evidence" value="ECO:0007669"/>
    <property type="project" value="InterPro"/>
</dbReference>
<dbReference type="Pfam" id="PF13326">
    <property type="entry name" value="PSII_Pbs27"/>
    <property type="match status" value="1"/>
</dbReference>
<dbReference type="AlphaFoldDB" id="A0A2J8A4C8"/>
<dbReference type="GO" id="GO:0009543">
    <property type="term" value="C:chloroplast thylakoid lumen"/>
    <property type="evidence" value="ECO:0007669"/>
    <property type="project" value="TreeGrafter"/>
</dbReference>
<name>A0A2J8A4C8_9CHLO</name>
<reference evidence="1 2" key="1">
    <citation type="journal article" date="2017" name="Mol. Biol. Evol.">
        <title>The 4-celled Tetrabaena socialis nuclear genome reveals the essential components for genetic control of cell number at the origin of multicellularity in the volvocine lineage.</title>
        <authorList>
            <person name="Featherston J."/>
            <person name="Arakaki Y."/>
            <person name="Hanschen E.R."/>
            <person name="Ferris P.J."/>
            <person name="Michod R.E."/>
            <person name="Olson B.J.S.C."/>
            <person name="Nozaki H."/>
            <person name="Durand P.M."/>
        </authorList>
    </citation>
    <scope>NUCLEOTIDE SEQUENCE [LARGE SCALE GENOMIC DNA]</scope>
    <source>
        <strain evidence="1 2">NIES-571</strain>
    </source>
</reference>
<dbReference type="InterPro" id="IPR006311">
    <property type="entry name" value="TAT_signal"/>
</dbReference>
<gene>
    <name evidence="1" type="ORF">TSOC_006244</name>
</gene>
<organism evidence="1 2">
    <name type="scientific">Tetrabaena socialis</name>
    <dbReference type="NCBI Taxonomy" id="47790"/>
    <lineage>
        <taxon>Eukaryota</taxon>
        <taxon>Viridiplantae</taxon>
        <taxon>Chlorophyta</taxon>
        <taxon>core chlorophytes</taxon>
        <taxon>Chlorophyceae</taxon>
        <taxon>CS clade</taxon>
        <taxon>Chlamydomonadales</taxon>
        <taxon>Tetrabaenaceae</taxon>
        <taxon>Tetrabaena</taxon>
    </lineage>
</organism>
<dbReference type="Proteomes" id="UP000236333">
    <property type="component" value="Unassembled WGS sequence"/>
</dbReference>
<dbReference type="OrthoDB" id="514330at2759"/>
<dbReference type="GO" id="GO:0010207">
    <property type="term" value="P:photosystem II assembly"/>
    <property type="evidence" value="ECO:0007669"/>
    <property type="project" value="InterPro"/>
</dbReference>
<dbReference type="PANTHER" id="PTHR34041:SF1">
    <property type="entry name" value="PHOTOSYSTEM II REPAIR PROTEIN PSB27-H1, CHLOROPLASTIC"/>
    <property type="match status" value="1"/>
</dbReference>
<dbReference type="InterPro" id="IPR038450">
    <property type="entry name" value="PSII_Psb27_sf"/>
</dbReference>
<comment type="caution">
    <text evidence="1">The sequence shown here is derived from an EMBL/GenBank/DDBJ whole genome shotgun (WGS) entry which is preliminary data.</text>
</comment>
<keyword evidence="2" id="KW-1185">Reference proteome</keyword>
<sequence>MNVLTNRPALRVGASRVARRSRVCVAAALSRPDVAAVDSCAAGPSRRSLLAMAAGALVGLASAAPAQALTCSAGTDTVEDDAACRRAVLSKDAGSVQSAEANYNKLSGGKFSAAPGVPVAVLDQEYVRSTLQLRDIILSYASSDVNDYKARVPLIKLVKTDGAEWVSKYARGGSARSDSARRMYIAVDALIGHLSANGYAPMPKPKLRVVLTNIDEAKAFLEVNK</sequence>
<dbReference type="PROSITE" id="PS51318">
    <property type="entry name" value="TAT"/>
    <property type="match status" value="1"/>
</dbReference>
<dbReference type="PANTHER" id="PTHR34041">
    <property type="entry name" value="PHOTOSYSTEM II REPAIR PROTEIN PSB27-H1, CHLOROPLASTIC"/>
    <property type="match status" value="1"/>
</dbReference>
<dbReference type="EMBL" id="PGGS01000184">
    <property type="protein sequence ID" value="PNH07369.1"/>
    <property type="molecule type" value="Genomic_DNA"/>
</dbReference>
<protein>
    <submittedName>
        <fullName evidence="1">Uncharacterized protein</fullName>
    </submittedName>
</protein>
<dbReference type="HAMAP" id="MF_01481">
    <property type="entry name" value="PSII_Psb27"/>
    <property type="match status" value="1"/>
</dbReference>
<dbReference type="GO" id="GO:0010206">
    <property type="term" value="P:photosystem II repair"/>
    <property type="evidence" value="ECO:0007669"/>
    <property type="project" value="InterPro"/>
</dbReference>
<evidence type="ECO:0000313" key="1">
    <source>
        <dbReference type="EMBL" id="PNH07369.1"/>
    </source>
</evidence>